<dbReference type="WBParaSite" id="L893_g7641.t1">
    <property type="protein sequence ID" value="L893_g7641.t1"/>
    <property type="gene ID" value="L893_g7641"/>
</dbReference>
<evidence type="ECO:0000313" key="1">
    <source>
        <dbReference type="Proteomes" id="UP000095287"/>
    </source>
</evidence>
<organism evidence="1 2">
    <name type="scientific">Steinernema glaseri</name>
    <dbReference type="NCBI Taxonomy" id="37863"/>
    <lineage>
        <taxon>Eukaryota</taxon>
        <taxon>Metazoa</taxon>
        <taxon>Ecdysozoa</taxon>
        <taxon>Nematoda</taxon>
        <taxon>Chromadorea</taxon>
        <taxon>Rhabditida</taxon>
        <taxon>Tylenchina</taxon>
        <taxon>Panagrolaimomorpha</taxon>
        <taxon>Strongyloidoidea</taxon>
        <taxon>Steinernematidae</taxon>
        <taxon>Steinernema</taxon>
    </lineage>
</organism>
<keyword evidence="1" id="KW-1185">Reference proteome</keyword>
<protein>
    <submittedName>
        <fullName evidence="2">Arrestin_N domain-containing protein</fullName>
    </submittedName>
</protein>
<dbReference type="AlphaFoldDB" id="A0A1I8ANU0"/>
<sequence>MEGNVCVLSDEFTVYRSTAADMNFEIGHRPRYPNYLSLHLIRVRPYKNEQEVWIEDTDEMQTETETEYESGNHFPGISVSFSHVFARALVRVSFACRFYAPIIIPTQAIGLKIELGPSYKCLHSVRTRFGQRCSRATSHKPHAVTSRV</sequence>
<dbReference type="Proteomes" id="UP000095287">
    <property type="component" value="Unplaced"/>
</dbReference>
<evidence type="ECO:0000313" key="2">
    <source>
        <dbReference type="WBParaSite" id="L893_g7641.t1"/>
    </source>
</evidence>
<accession>A0A1I8ANU0</accession>
<proteinExistence type="predicted"/>
<name>A0A1I8ANU0_9BILA</name>
<reference evidence="2" key="1">
    <citation type="submission" date="2016-11" db="UniProtKB">
        <authorList>
            <consortium name="WormBaseParasite"/>
        </authorList>
    </citation>
    <scope>IDENTIFICATION</scope>
</reference>